<dbReference type="AlphaFoldDB" id="A0A194QNM5"/>
<feature type="region of interest" description="Disordered" evidence="1">
    <location>
        <begin position="67"/>
        <end position="87"/>
    </location>
</feature>
<organism evidence="2 3">
    <name type="scientific">Papilio xuthus</name>
    <name type="common">Asian swallowtail butterfly</name>
    <dbReference type="NCBI Taxonomy" id="66420"/>
    <lineage>
        <taxon>Eukaryota</taxon>
        <taxon>Metazoa</taxon>
        <taxon>Ecdysozoa</taxon>
        <taxon>Arthropoda</taxon>
        <taxon>Hexapoda</taxon>
        <taxon>Insecta</taxon>
        <taxon>Pterygota</taxon>
        <taxon>Neoptera</taxon>
        <taxon>Endopterygota</taxon>
        <taxon>Lepidoptera</taxon>
        <taxon>Glossata</taxon>
        <taxon>Ditrysia</taxon>
        <taxon>Papilionoidea</taxon>
        <taxon>Papilionidae</taxon>
        <taxon>Papilioninae</taxon>
        <taxon>Papilio</taxon>
    </lineage>
</organism>
<protein>
    <submittedName>
        <fullName evidence="2">Uncharacterized protein</fullName>
    </submittedName>
</protein>
<dbReference type="EMBL" id="KQ458793">
    <property type="protein sequence ID" value="KPJ05086.1"/>
    <property type="molecule type" value="Genomic_DNA"/>
</dbReference>
<evidence type="ECO:0000256" key="1">
    <source>
        <dbReference type="SAM" id="MobiDB-lite"/>
    </source>
</evidence>
<evidence type="ECO:0000313" key="3">
    <source>
        <dbReference type="Proteomes" id="UP000053268"/>
    </source>
</evidence>
<feature type="region of interest" description="Disordered" evidence="1">
    <location>
        <begin position="135"/>
        <end position="158"/>
    </location>
</feature>
<name>A0A194QNM5_PAPXU</name>
<accession>A0A194QNM5</accession>
<dbReference type="Proteomes" id="UP000053268">
    <property type="component" value="Unassembled WGS sequence"/>
</dbReference>
<feature type="compositionally biased region" description="Basic and acidic residues" evidence="1">
    <location>
        <begin position="71"/>
        <end position="87"/>
    </location>
</feature>
<keyword evidence="3" id="KW-1185">Reference proteome</keyword>
<proteinExistence type="predicted"/>
<gene>
    <name evidence="2" type="ORF">RR46_04202</name>
</gene>
<sequence length="158" mass="16996">MASLVRLAPRFVHDMSGPSPVGCAYRVPVLECISRDLAAIARLDFVRYFGARSPPPLLFTLFALASSQPRPGDRQDEQVNDRGRGIKSKEADGCISAIFQQVHPAARSRRISANKLGELEGSEGKPIFTDTLSLENKVDRGTQGPQIDVGKASGPPPG</sequence>
<evidence type="ECO:0000313" key="2">
    <source>
        <dbReference type="EMBL" id="KPJ05086.1"/>
    </source>
</evidence>
<reference evidence="2 3" key="1">
    <citation type="journal article" date="2015" name="Nat. Commun.">
        <title>Outbred genome sequencing and CRISPR/Cas9 gene editing in butterflies.</title>
        <authorList>
            <person name="Li X."/>
            <person name="Fan D."/>
            <person name="Zhang W."/>
            <person name="Liu G."/>
            <person name="Zhang L."/>
            <person name="Zhao L."/>
            <person name="Fang X."/>
            <person name="Chen L."/>
            <person name="Dong Y."/>
            <person name="Chen Y."/>
            <person name="Ding Y."/>
            <person name="Zhao R."/>
            <person name="Feng M."/>
            <person name="Zhu Y."/>
            <person name="Feng Y."/>
            <person name="Jiang X."/>
            <person name="Zhu D."/>
            <person name="Xiang H."/>
            <person name="Feng X."/>
            <person name="Li S."/>
            <person name="Wang J."/>
            <person name="Zhang G."/>
            <person name="Kronforst M.R."/>
            <person name="Wang W."/>
        </authorList>
    </citation>
    <scope>NUCLEOTIDE SEQUENCE [LARGE SCALE GENOMIC DNA]</scope>
    <source>
        <strain evidence="2">Ya'a_city_454_Px</strain>
        <tissue evidence="2">Whole body</tissue>
    </source>
</reference>